<dbReference type="Proteomes" id="UP000077173">
    <property type="component" value="Unassembled WGS sequence"/>
</dbReference>
<accession>A0A176YUZ0</accession>
<protein>
    <submittedName>
        <fullName evidence="1">Uncharacterized protein</fullName>
    </submittedName>
</protein>
<name>A0A176YUZ0_9BRAD</name>
<keyword evidence="2" id="KW-1185">Reference proteome</keyword>
<proteinExistence type="predicted"/>
<dbReference type="AlphaFoldDB" id="A0A176YUZ0"/>
<gene>
    <name evidence="1" type="ORF">AXW67_22220</name>
</gene>
<organism evidence="1 2">
    <name type="scientific">Bradyrhizobium neotropicale</name>
    <dbReference type="NCBI Taxonomy" id="1497615"/>
    <lineage>
        <taxon>Bacteria</taxon>
        <taxon>Pseudomonadati</taxon>
        <taxon>Pseudomonadota</taxon>
        <taxon>Alphaproteobacteria</taxon>
        <taxon>Hyphomicrobiales</taxon>
        <taxon>Nitrobacteraceae</taxon>
        <taxon>Bradyrhizobium</taxon>
    </lineage>
</organism>
<comment type="caution">
    <text evidence="1">The sequence shown here is derived from an EMBL/GenBank/DDBJ whole genome shotgun (WGS) entry which is preliminary data.</text>
</comment>
<reference evidence="1 2" key="1">
    <citation type="submission" date="2016-02" db="EMBL/GenBank/DDBJ databases">
        <title>Draft genome sequence of the strain BR 10247T Bradyrhizobium neotropicale isolated from nodules of Centrolobium paraense.</title>
        <authorList>
            <person name="Simoes-Araujo J.L."/>
            <person name="Barauna A.C."/>
            <person name="Silva K."/>
            <person name="Zilli J.E."/>
        </authorList>
    </citation>
    <scope>NUCLEOTIDE SEQUENCE [LARGE SCALE GENOMIC DNA]</scope>
    <source>
        <strain evidence="1 2">BR 10247</strain>
    </source>
</reference>
<sequence>MDIGRPRIWEDMAMRLSSLFFASPAVAIASLALLLCGLGGAAMSQPTPADTQLPGVTVDAPKQVARPYRPTRHMAAHSTVSRTSPTISTASAAPMSDAAKLAKLEHETGSCVGGCQSSFKTGNKPWVGCNASGGVYSFTCRNVGNYKTYDECKEAGRITGWRSGETMAYCSSLALK</sequence>
<evidence type="ECO:0000313" key="2">
    <source>
        <dbReference type="Proteomes" id="UP000077173"/>
    </source>
</evidence>
<evidence type="ECO:0000313" key="1">
    <source>
        <dbReference type="EMBL" id="OAF11540.1"/>
    </source>
</evidence>
<dbReference type="EMBL" id="LSEF01000089">
    <property type="protein sequence ID" value="OAF11540.1"/>
    <property type="molecule type" value="Genomic_DNA"/>
</dbReference>